<evidence type="ECO:0000256" key="3">
    <source>
        <dbReference type="ARBA" id="ARBA00022692"/>
    </source>
</evidence>
<dbReference type="EC" id="3.4.21.-" evidence="9"/>
<evidence type="ECO:0000256" key="4">
    <source>
        <dbReference type="ARBA" id="ARBA00022725"/>
    </source>
</evidence>
<keyword evidence="6 10" id="KW-0472">Membrane</keyword>
<dbReference type="GO" id="GO:0004984">
    <property type="term" value="F:olfactory receptor activity"/>
    <property type="evidence" value="ECO:0007669"/>
    <property type="project" value="InterPro"/>
</dbReference>
<keyword evidence="12" id="KW-1185">Reference proteome</keyword>
<dbReference type="GO" id="GO:0016485">
    <property type="term" value="P:protein processing"/>
    <property type="evidence" value="ECO:0007669"/>
    <property type="project" value="InterPro"/>
</dbReference>
<evidence type="ECO:0000256" key="10">
    <source>
        <dbReference type="SAM" id="Phobius"/>
    </source>
</evidence>
<dbReference type="Proteomes" id="UP000291343">
    <property type="component" value="Unassembled WGS sequence"/>
</dbReference>
<dbReference type="PANTHER" id="PTHR21004">
    <property type="entry name" value="SERINE PROTEASE-RELATED"/>
    <property type="match status" value="1"/>
</dbReference>
<dbReference type="InterPro" id="IPR043504">
    <property type="entry name" value="Peptidase_S1_PA_chymotrypsin"/>
</dbReference>
<keyword evidence="4" id="KW-0552">Olfaction</keyword>
<dbReference type="InterPro" id="IPR009003">
    <property type="entry name" value="Peptidase_S1_PA"/>
</dbReference>
<name>A0A482WND5_LAOST</name>
<dbReference type="AlphaFoldDB" id="A0A482WND5"/>
<evidence type="ECO:0000313" key="12">
    <source>
        <dbReference type="Proteomes" id="UP000291343"/>
    </source>
</evidence>
<dbReference type="OrthoDB" id="17845at2759"/>
<dbReference type="GO" id="GO:0005777">
    <property type="term" value="C:peroxisome"/>
    <property type="evidence" value="ECO:0007669"/>
    <property type="project" value="UniProtKB-SubCell"/>
</dbReference>
<evidence type="ECO:0000313" key="11">
    <source>
        <dbReference type="EMBL" id="RZF35095.1"/>
    </source>
</evidence>
<evidence type="ECO:0000256" key="1">
    <source>
        <dbReference type="ARBA" id="ARBA00004141"/>
    </source>
</evidence>
<evidence type="ECO:0000256" key="7">
    <source>
        <dbReference type="ARBA" id="ARBA00023170"/>
    </source>
</evidence>
<proteinExistence type="inferred from homology"/>
<dbReference type="GO" id="GO:0004252">
    <property type="term" value="F:serine-type endopeptidase activity"/>
    <property type="evidence" value="ECO:0007669"/>
    <property type="project" value="InterPro"/>
</dbReference>
<organism evidence="11 12">
    <name type="scientific">Laodelphax striatellus</name>
    <name type="common">Small brown planthopper</name>
    <name type="synonym">Delphax striatella</name>
    <dbReference type="NCBI Taxonomy" id="195883"/>
    <lineage>
        <taxon>Eukaryota</taxon>
        <taxon>Metazoa</taxon>
        <taxon>Ecdysozoa</taxon>
        <taxon>Arthropoda</taxon>
        <taxon>Hexapoda</taxon>
        <taxon>Insecta</taxon>
        <taxon>Pterygota</taxon>
        <taxon>Neoptera</taxon>
        <taxon>Paraneoptera</taxon>
        <taxon>Hemiptera</taxon>
        <taxon>Auchenorrhyncha</taxon>
        <taxon>Fulgoroidea</taxon>
        <taxon>Delphacidae</taxon>
        <taxon>Criomorphinae</taxon>
        <taxon>Laodelphax</taxon>
    </lineage>
</organism>
<keyword evidence="9" id="KW-0576">Peroxisome</keyword>
<dbReference type="Gene3D" id="2.40.10.10">
    <property type="entry name" value="Trypsin-like serine proteases"/>
    <property type="match status" value="2"/>
</dbReference>
<protein>
    <recommendedName>
        <fullName evidence="9">Peroxisomal leader peptide-processing protease</fullName>
        <ecNumber evidence="9">3.4.21.-</ecNumber>
    </recommendedName>
</protein>
<keyword evidence="3 10" id="KW-0812">Transmembrane</keyword>
<keyword evidence="9" id="KW-0645">Protease</keyword>
<dbReference type="SUPFAM" id="SSF50494">
    <property type="entry name" value="Trypsin-like serine proteases"/>
    <property type="match status" value="1"/>
</dbReference>
<evidence type="ECO:0000256" key="9">
    <source>
        <dbReference type="PIRNR" id="PIRNR037989"/>
    </source>
</evidence>
<dbReference type="GO" id="GO:0007165">
    <property type="term" value="P:signal transduction"/>
    <property type="evidence" value="ECO:0007669"/>
    <property type="project" value="UniProtKB-KW"/>
</dbReference>
<dbReference type="InParanoid" id="A0A482WND5"/>
<dbReference type="Pfam" id="PF02949">
    <property type="entry name" value="7tm_6"/>
    <property type="match status" value="1"/>
</dbReference>
<dbReference type="STRING" id="195883.A0A482WND5"/>
<dbReference type="EMBL" id="QKKF02029694">
    <property type="protein sequence ID" value="RZF35095.1"/>
    <property type="molecule type" value="Genomic_DNA"/>
</dbReference>
<evidence type="ECO:0000256" key="5">
    <source>
        <dbReference type="ARBA" id="ARBA00022989"/>
    </source>
</evidence>
<keyword evidence="9" id="KW-0378">Hydrolase</keyword>
<accession>A0A482WND5</accession>
<keyword evidence="9" id="KW-0720">Serine protease</keyword>
<dbReference type="GO" id="GO:0016020">
    <property type="term" value="C:membrane"/>
    <property type="evidence" value="ECO:0007669"/>
    <property type="project" value="UniProtKB-SubCell"/>
</dbReference>
<keyword evidence="2" id="KW-0716">Sensory transduction</keyword>
<comment type="similarity">
    <text evidence="9">Belongs to the peptidase S1B family.</text>
</comment>
<comment type="function">
    <text evidence="9">Peroxisomal protease that mediates both the removal of the leader peptide from proteins containing a PTS2 target sequence and processes several PTS1-containing proteins. Catalyzes the processing of PTS1-proteins involved in the peroxisomal beta-oxidation of fatty acids.</text>
</comment>
<keyword evidence="5 10" id="KW-1133">Transmembrane helix</keyword>
<dbReference type="InterPro" id="IPR039245">
    <property type="entry name" value="TYSND1/DEG15"/>
</dbReference>
<keyword evidence="7" id="KW-0675">Receptor</keyword>
<evidence type="ECO:0000256" key="6">
    <source>
        <dbReference type="ARBA" id="ARBA00023136"/>
    </source>
</evidence>
<dbReference type="PANTHER" id="PTHR21004:SF0">
    <property type="entry name" value="PEROXISOMAL LEADER PEPTIDE-PROCESSING PROTEASE"/>
    <property type="match status" value="1"/>
</dbReference>
<feature type="transmembrane region" description="Helical" evidence="10">
    <location>
        <begin position="40"/>
        <end position="60"/>
    </location>
</feature>
<evidence type="ECO:0000256" key="2">
    <source>
        <dbReference type="ARBA" id="ARBA00022606"/>
    </source>
</evidence>
<sequence>MENLTYSFGFFSISTDLFLMSNRTYDLLTMIRSKYYLFEVYNYSSLVLFKIMLLSVNNVLTEMKLFHLNFEEIDMFLEEKKSKGFEDTEQNIEEVDNSLKRIMRHVAIHHQVIFRKVDILNSGLKFRLFYFNTFSCLQICLSIFSFMKGEFTFKMKHGVVIFGVVMNCFFICDLGQRLQDEGEKIRNDLIFGCNWLNKPNWMNKMLLFMMIQNNKLPKLGLFNVFTLNRNNLRVRFVLFAYRSRCFHALVCRGYEMYGRGSRNVIIESSNGYFLNGIQTGKCVLTSGMILCFPEYENILHDIPSNSDTKLQLSIKEQISMLNTSFERSKSLSPLKLGENEFLDINLIFFSDIVYQALNENSFYRFFDSKKLKEDFDIDPDVLLQICSTFVLLKVIDNFEEKKYDRVSNTLYDFLRTTSSTQLCQGMDVVVEYSPFVNSSFFNSWSTGIVSQVYGEDSCIFVTDVHLPSHGGGSPVYRFKNGCKDSLLGIIIEPKMWNNNVWSGNSLAVNLNAVLKHYLGSDDSMLDHNSLIHNESSEETWFDNIGCSVVRIEMDYLWGSGVVLNSRLGVIMTCAHVVNYKTVCDVVVKCETSINPGKVVFSSKLGEVYDLAIIITKFPLDSFMQLEISKDFPIKGETVYSAGFSWPNTSKLLVSKGVVSRVIIDNNMPVMVTTTCCIQPGCSGGALLRANGQLIGIPVMSLSHTTDCSPHSHYNCAVPLCLFRDVIDEFCRTADISLLSCLTTTESGTMRKWKMKNKL</sequence>
<dbReference type="Pfam" id="PF13365">
    <property type="entry name" value="Trypsin_2"/>
    <property type="match status" value="1"/>
</dbReference>
<feature type="transmembrane region" description="Helical" evidence="10">
    <location>
        <begin position="128"/>
        <end position="147"/>
    </location>
</feature>
<dbReference type="GO" id="GO:0005549">
    <property type="term" value="F:odorant binding"/>
    <property type="evidence" value="ECO:0007669"/>
    <property type="project" value="InterPro"/>
</dbReference>
<dbReference type="SMR" id="A0A482WND5"/>
<keyword evidence="8" id="KW-0807">Transducer</keyword>
<gene>
    <name evidence="11" type="ORF">LSTR_LSTR009687</name>
</gene>
<reference evidence="11 12" key="1">
    <citation type="journal article" date="2017" name="Gigascience">
        <title>Genome sequence of the small brown planthopper, Laodelphax striatellus.</title>
        <authorList>
            <person name="Zhu J."/>
            <person name="Jiang F."/>
            <person name="Wang X."/>
            <person name="Yang P."/>
            <person name="Bao Y."/>
            <person name="Zhao W."/>
            <person name="Wang W."/>
            <person name="Lu H."/>
            <person name="Wang Q."/>
            <person name="Cui N."/>
            <person name="Li J."/>
            <person name="Chen X."/>
            <person name="Luo L."/>
            <person name="Yu J."/>
            <person name="Kang L."/>
            <person name="Cui F."/>
        </authorList>
    </citation>
    <scope>NUCLEOTIDE SEQUENCE [LARGE SCALE GENOMIC DNA]</scope>
    <source>
        <strain evidence="11">Lst14</strain>
    </source>
</reference>
<dbReference type="GO" id="GO:0031998">
    <property type="term" value="P:regulation of fatty acid beta-oxidation"/>
    <property type="evidence" value="ECO:0007669"/>
    <property type="project" value="TreeGrafter"/>
</dbReference>
<comment type="caution">
    <text evidence="11">The sequence shown here is derived from an EMBL/GenBank/DDBJ whole genome shotgun (WGS) entry which is preliminary data.</text>
</comment>
<comment type="PTM">
    <text evidence="9">The full-lengh TYSND1 is the active the proteolytic processing of PTS1- and PTS2-proteins and in self-cleavage, and intermolecular self-cleavage of TYSND1 down-regulates its protease activity.</text>
</comment>
<evidence type="ECO:0000256" key="8">
    <source>
        <dbReference type="ARBA" id="ARBA00023224"/>
    </source>
</evidence>
<dbReference type="InterPro" id="IPR004117">
    <property type="entry name" value="7tm6_olfct_rcpt"/>
</dbReference>
<comment type="subcellular location">
    <subcellularLocation>
        <location evidence="1">Membrane</location>
        <topology evidence="1">Multi-pass membrane protein</topology>
    </subcellularLocation>
    <subcellularLocation>
        <location evidence="9">Peroxisome</location>
    </subcellularLocation>
</comment>